<evidence type="ECO:0000256" key="1">
    <source>
        <dbReference type="ARBA" id="ARBA00009861"/>
    </source>
</evidence>
<evidence type="ECO:0000256" key="2">
    <source>
        <dbReference type="ARBA" id="ARBA00022679"/>
    </source>
</evidence>
<dbReference type="Pfam" id="PF02458">
    <property type="entry name" value="Transferase"/>
    <property type="match status" value="1"/>
</dbReference>
<reference evidence="4 6" key="1">
    <citation type="journal article" date="2021" name="Commun. Biol.">
        <title>The genome of Shorea leprosula (Dipterocarpaceae) highlights the ecological relevance of drought in aseasonal tropical rainforests.</title>
        <authorList>
            <person name="Ng K.K.S."/>
            <person name="Kobayashi M.J."/>
            <person name="Fawcett J.A."/>
            <person name="Hatakeyama M."/>
            <person name="Paape T."/>
            <person name="Ng C.H."/>
            <person name="Ang C.C."/>
            <person name="Tnah L.H."/>
            <person name="Lee C.T."/>
            <person name="Nishiyama T."/>
            <person name="Sese J."/>
            <person name="O'Brien M.J."/>
            <person name="Copetti D."/>
            <person name="Mohd Noor M.I."/>
            <person name="Ong R.C."/>
            <person name="Putra M."/>
            <person name="Sireger I.Z."/>
            <person name="Indrioko S."/>
            <person name="Kosugi Y."/>
            <person name="Izuno A."/>
            <person name="Isagi Y."/>
            <person name="Lee S.L."/>
            <person name="Shimizu K.K."/>
        </authorList>
    </citation>
    <scope>NUCLEOTIDE SEQUENCE [LARGE SCALE GENOMIC DNA]</scope>
    <source>
        <strain evidence="4">214</strain>
    </source>
</reference>
<accession>A0AAV5ILV6</accession>
<organism evidence="4 6">
    <name type="scientific">Rubroshorea leprosula</name>
    <dbReference type="NCBI Taxonomy" id="152421"/>
    <lineage>
        <taxon>Eukaryota</taxon>
        <taxon>Viridiplantae</taxon>
        <taxon>Streptophyta</taxon>
        <taxon>Embryophyta</taxon>
        <taxon>Tracheophyta</taxon>
        <taxon>Spermatophyta</taxon>
        <taxon>Magnoliopsida</taxon>
        <taxon>eudicotyledons</taxon>
        <taxon>Gunneridae</taxon>
        <taxon>Pentapetalae</taxon>
        <taxon>rosids</taxon>
        <taxon>malvids</taxon>
        <taxon>Malvales</taxon>
        <taxon>Dipterocarpaceae</taxon>
        <taxon>Rubroshorea</taxon>
    </lineage>
</organism>
<evidence type="ECO:0000256" key="3">
    <source>
        <dbReference type="ARBA" id="ARBA00023315"/>
    </source>
</evidence>
<comment type="similarity">
    <text evidence="1">Belongs to the plant acyltransferase family.</text>
</comment>
<dbReference type="EMBL" id="BPVZ01000012">
    <property type="protein sequence ID" value="GKU98139.1"/>
    <property type="molecule type" value="Genomic_DNA"/>
</dbReference>
<evidence type="ECO:0000313" key="6">
    <source>
        <dbReference type="Proteomes" id="UP001054252"/>
    </source>
</evidence>
<gene>
    <name evidence="4" type="ORF">SLEP1_g11176</name>
    <name evidence="5" type="ORF">SLEP1_g11177</name>
</gene>
<comment type="caution">
    <text evidence="4">The sequence shown here is derived from an EMBL/GenBank/DDBJ whole genome shotgun (WGS) entry which is preliminary data.</text>
</comment>
<evidence type="ECO:0000313" key="5">
    <source>
        <dbReference type="EMBL" id="GKU98140.1"/>
    </source>
</evidence>
<protein>
    <recommendedName>
        <fullName evidence="7">BAHD acyltransferase</fullName>
    </recommendedName>
</protein>
<dbReference type="InterPro" id="IPR023213">
    <property type="entry name" value="CAT-like_dom_sf"/>
</dbReference>
<evidence type="ECO:0000313" key="4">
    <source>
        <dbReference type="EMBL" id="GKU98139.1"/>
    </source>
</evidence>
<keyword evidence="2" id="KW-0808">Transferase</keyword>
<dbReference type="PANTHER" id="PTHR31623">
    <property type="entry name" value="F21J9.9"/>
    <property type="match status" value="1"/>
</dbReference>
<keyword evidence="6" id="KW-1185">Reference proteome</keyword>
<dbReference type="GO" id="GO:0016746">
    <property type="term" value="F:acyltransferase activity"/>
    <property type="evidence" value="ECO:0007669"/>
    <property type="project" value="UniProtKB-KW"/>
</dbReference>
<dbReference type="PANTHER" id="PTHR31623:SF122">
    <property type="entry name" value="HXXXD-TYPE ACYL-TRANSFERASE FAMILY PROTEIN"/>
    <property type="match status" value="1"/>
</dbReference>
<keyword evidence="3" id="KW-0012">Acyltransferase</keyword>
<dbReference type="Gene3D" id="3.30.559.10">
    <property type="entry name" value="Chloramphenicol acetyltransferase-like domain"/>
    <property type="match status" value="2"/>
</dbReference>
<sequence length="437" mass="48581">MVGTGTIAFGRSTKEIIKPSSPTPPHLKRLQLSLLDQLIVDVYVPLVFFYTQNEGDLGERSQILKSSLSEVLTQFYPLAGRIKENAWVECNDDGVDYTECQVIDCSIPEILHQPNLKLLAKLLPSDSTFFSGAATNEGPLVSVQVSFFNRGGLAIGIWLSHKVLDGASLTAFIKSWAAIGRRDPGHLFSPDFNKASSLFPPLQFPPEIAKLPYQNRNVIKRTFVFHSSKIAELKAKAASERVSQPSRVEAVTALIWKCAVTASRSNTGSFKPSALYQPVNLRRRIISENSMGNLFGRLVAQIGDGEIQLPFLVDQLRTKLREATKLFEEKIQGNEASSIIFGFHKEVRELHLKGDDIDVYSFTSWCKFPLYEADFGWGKPCWVSIPPGAVKNCVVLLDTEEGEGIEAWVTLREEDMALFEHDQELLKFASVSCSPLA</sequence>
<dbReference type="Proteomes" id="UP001054252">
    <property type="component" value="Unassembled WGS sequence"/>
</dbReference>
<proteinExistence type="inferred from homology"/>
<evidence type="ECO:0008006" key="7">
    <source>
        <dbReference type="Google" id="ProtNLM"/>
    </source>
</evidence>
<name>A0AAV5ILV6_9ROSI</name>
<dbReference type="EMBL" id="BPVZ01000012">
    <property type="protein sequence ID" value="GKU98140.1"/>
    <property type="molecule type" value="Genomic_DNA"/>
</dbReference>
<dbReference type="AlphaFoldDB" id="A0AAV5ILV6"/>